<protein>
    <submittedName>
        <fullName evidence="3">Uncharacterized protein</fullName>
    </submittedName>
</protein>
<gene>
    <name evidence="3" type="ORF">BSTOLATCC_MIC36317</name>
</gene>
<feature type="coiled-coil region" evidence="1">
    <location>
        <begin position="92"/>
        <end position="119"/>
    </location>
</feature>
<dbReference type="AlphaFoldDB" id="A0AAU9JFW2"/>
<evidence type="ECO:0000256" key="2">
    <source>
        <dbReference type="SAM" id="MobiDB-lite"/>
    </source>
</evidence>
<keyword evidence="4" id="KW-1185">Reference proteome</keyword>
<reference evidence="3" key="1">
    <citation type="submission" date="2021-09" db="EMBL/GenBank/DDBJ databases">
        <authorList>
            <consortium name="AG Swart"/>
            <person name="Singh M."/>
            <person name="Singh A."/>
            <person name="Seah K."/>
            <person name="Emmerich C."/>
        </authorList>
    </citation>
    <scope>NUCLEOTIDE SEQUENCE</scope>
    <source>
        <strain evidence="3">ATCC30299</strain>
    </source>
</reference>
<dbReference type="Proteomes" id="UP001162131">
    <property type="component" value="Unassembled WGS sequence"/>
</dbReference>
<accession>A0AAU9JFW2</accession>
<comment type="caution">
    <text evidence="3">The sequence shown here is derived from an EMBL/GenBank/DDBJ whole genome shotgun (WGS) entry which is preliminary data.</text>
</comment>
<evidence type="ECO:0000313" key="4">
    <source>
        <dbReference type="Proteomes" id="UP001162131"/>
    </source>
</evidence>
<proteinExistence type="predicted"/>
<name>A0AAU9JFW2_9CILI</name>
<evidence type="ECO:0000313" key="3">
    <source>
        <dbReference type="EMBL" id="CAG9324531.1"/>
    </source>
</evidence>
<keyword evidence="1" id="KW-0175">Coiled coil</keyword>
<organism evidence="3 4">
    <name type="scientific">Blepharisma stoltei</name>
    <dbReference type="NCBI Taxonomy" id="1481888"/>
    <lineage>
        <taxon>Eukaryota</taxon>
        <taxon>Sar</taxon>
        <taxon>Alveolata</taxon>
        <taxon>Ciliophora</taxon>
        <taxon>Postciliodesmatophora</taxon>
        <taxon>Heterotrichea</taxon>
        <taxon>Heterotrichida</taxon>
        <taxon>Blepharismidae</taxon>
        <taxon>Blepharisma</taxon>
    </lineage>
</organism>
<dbReference type="EMBL" id="CAJZBQ010000036">
    <property type="protein sequence ID" value="CAG9324531.1"/>
    <property type="molecule type" value="Genomic_DNA"/>
</dbReference>
<evidence type="ECO:0000256" key="1">
    <source>
        <dbReference type="SAM" id="Coils"/>
    </source>
</evidence>
<feature type="coiled-coil region" evidence="1">
    <location>
        <begin position="270"/>
        <end position="336"/>
    </location>
</feature>
<feature type="region of interest" description="Disordered" evidence="2">
    <location>
        <begin position="396"/>
        <end position="423"/>
    </location>
</feature>
<sequence length="443" mass="51203">MSLEPIFSTSYYDNKGTFAEKLQKDTYFYTRKLEHNRKQSDILNQELGEAQNKISMHKANQLSMSDSKSKMNSLINRAAWLENQLAYEQSKLNKTILENKLIKEKIEALRKEKQHIRKISHSSSQELERMRSTTEVMKIRNLYCKSETENVCGQIESSRENFMRSKSSMRSQILNLESYAAGKSLDASPAKPEMKRPKTPMELYSLHKHLAEKFGELGRGKYNEIDNFKKNKKTLITAFNEMRGQDFSWNEVVKIYLTYINQYNSLCKTLGDLSESIDKVSDEIKSTKQEILSQKSTAGEEIALYKLKCEDSKIKIASIEEEIAVKNEKTEKLKSKFSSILFPLSAISRWYNSLKKANPLHNEPNNVEMIFEYAKEADNLIGILEFLKIIKPKTEQNKEANKSTTRRTFKVGEIEGSNNGDEERPLSLKRFRAVAKEIAFKTN</sequence>